<evidence type="ECO:0000256" key="1">
    <source>
        <dbReference type="ARBA" id="ARBA00022491"/>
    </source>
</evidence>
<feature type="domain" description="HTH lacI-type" evidence="5">
    <location>
        <begin position="6"/>
        <end position="60"/>
    </location>
</feature>
<evidence type="ECO:0000313" key="7">
    <source>
        <dbReference type="Proteomes" id="UP000201613"/>
    </source>
</evidence>
<dbReference type="SMART" id="SM00354">
    <property type="entry name" value="HTH_LACI"/>
    <property type="match status" value="1"/>
</dbReference>
<dbReference type="InterPro" id="IPR046335">
    <property type="entry name" value="LacI/GalR-like_sensor"/>
</dbReference>
<dbReference type="Gene3D" id="3.40.50.2300">
    <property type="match status" value="2"/>
</dbReference>
<gene>
    <name evidence="6" type="primary">exuR</name>
    <name evidence="6" type="ORF">LOM8899_00358</name>
</gene>
<dbReference type="InterPro" id="IPR010982">
    <property type="entry name" value="Lambda_DNA-bd_dom_sf"/>
</dbReference>
<name>A0A238L9Z5_9RHOB</name>
<evidence type="ECO:0000313" key="6">
    <source>
        <dbReference type="EMBL" id="SMY06235.1"/>
    </source>
</evidence>
<dbReference type="OrthoDB" id="7811243at2"/>
<dbReference type="CDD" id="cd01392">
    <property type="entry name" value="HTH_LacI"/>
    <property type="match status" value="1"/>
</dbReference>
<dbReference type="Gene3D" id="1.10.260.40">
    <property type="entry name" value="lambda repressor-like DNA-binding domains"/>
    <property type="match status" value="1"/>
</dbReference>
<protein>
    <submittedName>
        <fullName evidence="6">Putative HTH-type transcriptional repressor ExuR</fullName>
    </submittedName>
</protein>
<keyword evidence="4" id="KW-0804">Transcription</keyword>
<dbReference type="InterPro" id="IPR028082">
    <property type="entry name" value="Peripla_BP_I"/>
</dbReference>
<dbReference type="PANTHER" id="PTHR30146:SF148">
    <property type="entry name" value="HTH-TYPE TRANSCRIPTIONAL REPRESSOR PURR-RELATED"/>
    <property type="match status" value="1"/>
</dbReference>
<sequence>MGKSAARLKDIAEKTGFSVNTVSLALRGSPRIPDETRRQISEAAEQLNYLPNQVAKSLVLKETKSIGLILTDITNPVLTAVAQAVELELSKRGYLTLFATSNSNPELERKMIESFRARRADGMLVFPCNHRKLDHIRQLRARNYPVVLLVGDPDAGVDAVCMDERAGAFKAVSHLLENGHRRVAIFDGSGQEGNREKIDGYKMALAAADVAFDDALVVAPNGHDVRSGYQAMEALAARDVGATAVICPTDSAALGALRYCVRHGIRVPQDMAIFGFDNTEFGEHAVTALSSVNYDIGAITKLAIDRVISLINSEGDLPQAEVTQVEPDLVIRESTAPLSAD</sequence>
<dbReference type="RefSeq" id="WP_093990434.1">
    <property type="nucleotide sequence ID" value="NZ_FXZK01000001.1"/>
</dbReference>
<dbReference type="SUPFAM" id="SSF53822">
    <property type="entry name" value="Periplasmic binding protein-like I"/>
    <property type="match status" value="1"/>
</dbReference>
<dbReference type="Pfam" id="PF13377">
    <property type="entry name" value="Peripla_BP_3"/>
    <property type="match status" value="1"/>
</dbReference>
<keyword evidence="7" id="KW-1185">Reference proteome</keyword>
<evidence type="ECO:0000259" key="5">
    <source>
        <dbReference type="PROSITE" id="PS50932"/>
    </source>
</evidence>
<dbReference type="CDD" id="cd06267">
    <property type="entry name" value="PBP1_LacI_sugar_binding-like"/>
    <property type="match status" value="1"/>
</dbReference>
<evidence type="ECO:0000256" key="2">
    <source>
        <dbReference type="ARBA" id="ARBA00023015"/>
    </source>
</evidence>
<dbReference type="GO" id="GO:0003700">
    <property type="term" value="F:DNA-binding transcription factor activity"/>
    <property type="evidence" value="ECO:0007669"/>
    <property type="project" value="TreeGrafter"/>
</dbReference>
<accession>A0A238L9Z5</accession>
<dbReference type="SUPFAM" id="SSF47413">
    <property type="entry name" value="lambda repressor-like DNA-binding domains"/>
    <property type="match status" value="1"/>
</dbReference>
<proteinExistence type="predicted"/>
<dbReference type="AlphaFoldDB" id="A0A238L9Z5"/>
<dbReference type="InterPro" id="IPR000843">
    <property type="entry name" value="HTH_LacI"/>
</dbReference>
<dbReference type="GO" id="GO:0000976">
    <property type="term" value="F:transcription cis-regulatory region binding"/>
    <property type="evidence" value="ECO:0007669"/>
    <property type="project" value="TreeGrafter"/>
</dbReference>
<keyword evidence="2" id="KW-0805">Transcription regulation</keyword>
<dbReference type="PANTHER" id="PTHR30146">
    <property type="entry name" value="LACI-RELATED TRANSCRIPTIONAL REPRESSOR"/>
    <property type="match status" value="1"/>
</dbReference>
<evidence type="ECO:0000256" key="4">
    <source>
        <dbReference type="ARBA" id="ARBA00023163"/>
    </source>
</evidence>
<dbReference type="PROSITE" id="PS50932">
    <property type="entry name" value="HTH_LACI_2"/>
    <property type="match status" value="1"/>
</dbReference>
<dbReference type="EMBL" id="FXZK01000001">
    <property type="protein sequence ID" value="SMY06235.1"/>
    <property type="molecule type" value="Genomic_DNA"/>
</dbReference>
<dbReference type="Pfam" id="PF00356">
    <property type="entry name" value="LacI"/>
    <property type="match status" value="1"/>
</dbReference>
<keyword evidence="3" id="KW-0238">DNA-binding</keyword>
<dbReference type="Proteomes" id="UP000201613">
    <property type="component" value="Unassembled WGS sequence"/>
</dbReference>
<organism evidence="6 7">
    <name type="scientific">Flavimaricola marinus</name>
    <dbReference type="NCBI Taxonomy" id="1819565"/>
    <lineage>
        <taxon>Bacteria</taxon>
        <taxon>Pseudomonadati</taxon>
        <taxon>Pseudomonadota</taxon>
        <taxon>Alphaproteobacteria</taxon>
        <taxon>Rhodobacterales</taxon>
        <taxon>Paracoccaceae</taxon>
        <taxon>Flavimaricola</taxon>
    </lineage>
</organism>
<reference evidence="6 7" key="1">
    <citation type="submission" date="2017-05" db="EMBL/GenBank/DDBJ databases">
        <authorList>
            <person name="Song R."/>
            <person name="Chenine A.L."/>
            <person name="Ruprecht R.M."/>
        </authorList>
    </citation>
    <scope>NUCLEOTIDE SEQUENCE [LARGE SCALE GENOMIC DNA]</scope>
    <source>
        <strain evidence="6 7">CECT 8899</strain>
    </source>
</reference>
<evidence type="ECO:0000256" key="3">
    <source>
        <dbReference type="ARBA" id="ARBA00023125"/>
    </source>
</evidence>
<keyword evidence="1" id="KW-0678">Repressor</keyword>